<reference evidence="1 2" key="1">
    <citation type="journal article" date="2019" name="Sci. Rep.">
        <title>Orb-weaving spider Araneus ventricosus genome elucidates the spidroin gene catalogue.</title>
        <authorList>
            <person name="Kono N."/>
            <person name="Nakamura H."/>
            <person name="Ohtoshi R."/>
            <person name="Moran D.A.P."/>
            <person name="Shinohara A."/>
            <person name="Yoshida Y."/>
            <person name="Fujiwara M."/>
            <person name="Mori M."/>
            <person name="Tomita M."/>
            <person name="Arakawa K."/>
        </authorList>
    </citation>
    <scope>NUCLEOTIDE SEQUENCE [LARGE SCALE GENOMIC DNA]</scope>
</reference>
<evidence type="ECO:0000313" key="2">
    <source>
        <dbReference type="Proteomes" id="UP000499080"/>
    </source>
</evidence>
<gene>
    <name evidence="1" type="ORF">AVEN_266825_1</name>
</gene>
<dbReference type="AlphaFoldDB" id="A0A4Y2J9I7"/>
<protein>
    <submittedName>
        <fullName evidence="1">Uncharacterized protein</fullName>
    </submittedName>
</protein>
<dbReference type="Proteomes" id="UP000499080">
    <property type="component" value="Unassembled WGS sequence"/>
</dbReference>
<comment type="caution">
    <text evidence="1">The sequence shown here is derived from an EMBL/GenBank/DDBJ whole genome shotgun (WGS) entry which is preliminary data.</text>
</comment>
<name>A0A4Y2J9I7_ARAVE</name>
<dbReference type="EMBL" id="BGPR01003349">
    <property type="protein sequence ID" value="GBM86943.1"/>
    <property type="molecule type" value="Genomic_DNA"/>
</dbReference>
<keyword evidence="2" id="KW-1185">Reference proteome</keyword>
<sequence length="137" mass="16043">MVQGLTFLRKGERLDLGAYEQCFKGNRSALETTTATGRTQNWVKPRNFFININQELLRHRVVYNQIIPFFWTNPYHEFSKKVLKFFPSIGIHQALLDLEFFGLSAGFKTRSFRKEWGYEIVVDGLCWELRLVSCAAE</sequence>
<proteinExistence type="predicted"/>
<accession>A0A4Y2J9I7</accession>
<evidence type="ECO:0000313" key="1">
    <source>
        <dbReference type="EMBL" id="GBM86943.1"/>
    </source>
</evidence>
<organism evidence="1 2">
    <name type="scientific">Araneus ventricosus</name>
    <name type="common">Orbweaver spider</name>
    <name type="synonym">Epeira ventricosa</name>
    <dbReference type="NCBI Taxonomy" id="182803"/>
    <lineage>
        <taxon>Eukaryota</taxon>
        <taxon>Metazoa</taxon>
        <taxon>Ecdysozoa</taxon>
        <taxon>Arthropoda</taxon>
        <taxon>Chelicerata</taxon>
        <taxon>Arachnida</taxon>
        <taxon>Araneae</taxon>
        <taxon>Araneomorphae</taxon>
        <taxon>Entelegynae</taxon>
        <taxon>Araneoidea</taxon>
        <taxon>Araneidae</taxon>
        <taxon>Araneus</taxon>
    </lineage>
</organism>